<evidence type="ECO:0000313" key="1">
    <source>
        <dbReference type="EMBL" id="PVU93644.1"/>
    </source>
</evidence>
<comment type="caution">
    <text evidence="1">The sequence shown here is derived from an EMBL/GenBank/DDBJ whole genome shotgun (WGS) entry which is preliminary data.</text>
</comment>
<keyword evidence="2" id="KW-1185">Reference proteome</keyword>
<dbReference type="Proteomes" id="UP000245383">
    <property type="component" value="Unassembled WGS sequence"/>
</dbReference>
<dbReference type="AlphaFoldDB" id="A0A2T9YMZ9"/>
<reference evidence="1 2" key="1">
    <citation type="journal article" date="2018" name="MBio">
        <title>Comparative Genomics Reveals the Core Gene Toolbox for the Fungus-Insect Symbiosis.</title>
        <authorList>
            <person name="Wang Y."/>
            <person name="Stata M."/>
            <person name="Wang W."/>
            <person name="Stajich J.E."/>
            <person name="White M.M."/>
            <person name="Moncalvo J.M."/>
        </authorList>
    </citation>
    <scope>NUCLEOTIDE SEQUENCE [LARGE SCALE GENOMIC DNA]</scope>
    <source>
        <strain evidence="1 2">SWE-8-4</strain>
    </source>
</reference>
<protein>
    <submittedName>
        <fullName evidence="1">Uncharacterized protein</fullName>
    </submittedName>
</protein>
<organism evidence="1 2">
    <name type="scientific">Smittium simulii</name>
    <dbReference type="NCBI Taxonomy" id="133385"/>
    <lineage>
        <taxon>Eukaryota</taxon>
        <taxon>Fungi</taxon>
        <taxon>Fungi incertae sedis</taxon>
        <taxon>Zoopagomycota</taxon>
        <taxon>Kickxellomycotina</taxon>
        <taxon>Harpellomycetes</taxon>
        <taxon>Harpellales</taxon>
        <taxon>Legeriomycetaceae</taxon>
        <taxon>Smittium</taxon>
    </lineage>
</organism>
<sequence length="82" mass="9322">MQVFIGTKELEFYLPFHSAYIFLTFPRKAGIGISTRKKKSGFFETIRGQYAEKHAEPPLVVGVNLARWSELPPTVANFIMDS</sequence>
<proteinExistence type="predicted"/>
<gene>
    <name evidence="1" type="ORF">BB561_003148</name>
</gene>
<accession>A0A2T9YMZ9</accession>
<dbReference type="EMBL" id="MBFR01000122">
    <property type="protein sequence ID" value="PVU93644.1"/>
    <property type="molecule type" value="Genomic_DNA"/>
</dbReference>
<name>A0A2T9YMZ9_9FUNG</name>
<evidence type="ECO:0000313" key="2">
    <source>
        <dbReference type="Proteomes" id="UP000245383"/>
    </source>
</evidence>